<protein>
    <submittedName>
        <fullName evidence="2">CGNR zinc finger domain-containing protein</fullName>
    </submittedName>
</protein>
<evidence type="ECO:0000313" key="2">
    <source>
        <dbReference type="EMBL" id="GAA1710888.1"/>
    </source>
</evidence>
<gene>
    <name evidence="2" type="ORF">GCM10009765_70230</name>
</gene>
<comment type="caution">
    <text evidence="2">The sequence shown here is derived from an EMBL/GenBank/DDBJ whole genome shotgun (WGS) entry which is preliminary data.</text>
</comment>
<dbReference type="Pfam" id="PF11706">
    <property type="entry name" value="zf-CGNR"/>
    <property type="match status" value="1"/>
</dbReference>
<organism evidence="2 3">
    <name type="scientific">Fodinicola feengrottensis</name>
    <dbReference type="NCBI Taxonomy" id="435914"/>
    <lineage>
        <taxon>Bacteria</taxon>
        <taxon>Bacillati</taxon>
        <taxon>Actinomycetota</taxon>
        <taxon>Actinomycetes</taxon>
        <taxon>Mycobacteriales</taxon>
        <taxon>Fodinicola</taxon>
    </lineage>
</organism>
<dbReference type="InterPro" id="IPR021005">
    <property type="entry name" value="Znf_CGNR"/>
</dbReference>
<dbReference type="PANTHER" id="PTHR35525">
    <property type="entry name" value="BLL6575 PROTEIN"/>
    <property type="match status" value="1"/>
</dbReference>
<dbReference type="RefSeq" id="WP_279579357.1">
    <property type="nucleotide sequence ID" value="NZ_WOTO01000004.1"/>
</dbReference>
<dbReference type="EMBL" id="BAAANY010000036">
    <property type="protein sequence ID" value="GAA1710888.1"/>
    <property type="molecule type" value="Genomic_DNA"/>
</dbReference>
<dbReference type="InterPro" id="IPR010852">
    <property type="entry name" value="ABATE"/>
</dbReference>
<sequence length="187" mass="20670">MANDRYGLGYAPRGLVFVQELLNTRPVRPGSSADLLATDEDAQRWLAGALAERIALRAGDAAKLRDFRATVRAVLEHNTDVPAVGSVALAARMEAGGEVTLEPRGEGWRRVASLVLLEIFVAQRLDTWRRLKICRNDPCQVAFYDRSRNNSAVWHNARICANAVNLRASRARQRTQRAAGARLDTGH</sequence>
<dbReference type="Pfam" id="PF07336">
    <property type="entry name" value="ABATE"/>
    <property type="match status" value="1"/>
</dbReference>
<evidence type="ECO:0000259" key="1">
    <source>
        <dbReference type="Pfam" id="PF11706"/>
    </source>
</evidence>
<dbReference type="Proteomes" id="UP001500618">
    <property type="component" value="Unassembled WGS sequence"/>
</dbReference>
<proteinExistence type="predicted"/>
<dbReference type="Gene3D" id="1.10.3300.10">
    <property type="entry name" value="Jann2411-like domain"/>
    <property type="match status" value="1"/>
</dbReference>
<dbReference type="InterPro" id="IPR023286">
    <property type="entry name" value="ABATE_dom_sf"/>
</dbReference>
<reference evidence="2 3" key="1">
    <citation type="journal article" date="2019" name="Int. J. Syst. Evol. Microbiol.">
        <title>The Global Catalogue of Microorganisms (GCM) 10K type strain sequencing project: providing services to taxonomists for standard genome sequencing and annotation.</title>
        <authorList>
            <consortium name="The Broad Institute Genomics Platform"/>
            <consortium name="The Broad Institute Genome Sequencing Center for Infectious Disease"/>
            <person name="Wu L."/>
            <person name="Ma J."/>
        </authorList>
    </citation>
    <scope>NUCLEOTIDE SEQUENCE [LARGE SCALE GENOMIC DNA]</scope>
    <source>
        <strain evidence="2 3">JCM 14718</strain>
    </source>
</reference>
<accession>A0ABN2ISH1</accession>
<dbReference type="SUPFAM" id="SSF160904">
    <property type="entry name" value="Jann2411-like"/>
    <property type="match status" value="1"/>
</dbReference>
<feature type="domain" description="Zinc finger CGNR" evidence="1">
    <location>
        <begin position="130"/>
        <end position="173"/>
    </location>
</feature>
<name>A0ABN2ISH1_9ACTN</name>
<evidence type="ECO:0000313" key="3">
    <source>
        <dbReference type="Proteomes" id="UP001500618"/>
    </source>
</evidence>
<dbReference type="PANTHER" id="PTHR35525:SF3">
    <property type="entry name" value="BLL6575 PROTEIN"/>
    <property type="match status" value="1"/>
</dbReference>
<keyword evidence="3" id="KW-1185">Reference proteome</keyword>